<protein>
    <submittedName>
        <fullName evidence="2">Methyltransferase domain-containing protein</fullName>
    </submittedName>
</protein>
<dbReference type="CDD" id="cd02440">
    <property type="entry name" value="AdoMet_MTases"/>
    <property type="match status" value="1"/>
</dbReference>
<keyword evidence="2" id="KW-0489">Methyltransferase</keyword>
<proteinExistence type="predicted"/>
<keyword evidence="2" id="KW-0808">Transferase</keyword>
<dbReference type="InterPro" id="IPR029063">
    <property type="entry name" value="SAM-dependent_MTases_sf"/>
</dbReference>
<dbReference type="EMBL" id="CP088295">
    <property type="protein sequence ID" value="UUY04906.1"/>
    <property type="molecule type" value="Genomic_DNA"/>
</dbReference>
<dbReference type="PANTHER" id="PTHR43591">
    <property type="entry name" value="METHYLTRANSFERASE"/>
    <property type="match status" value="1"/>
</dbReference>
<dbReference type="Proteomes" id="UP001058860">
    <property type="component" value="Chromosome"/>
</dbReference>
<dbReference type="GO" id="GO:0008168">
    <property type="term" value="F:methyltransferase activity"/>
    <property type="evidence" value="ECO:0007669"/>
    <property type="project" value="UniProtKB-KW"/>
</dbReference>
<feature type="domain" description="Methyltransferase type 11" evidence="1">
    <location>
        <begin position="54"/>
        <end position="148"/>
    </location>
</feature>
<evidence type="ECO:0000259" key="1">
    <source>
        <dbReference type="Pfam" id="PF08241"/>
    </source>
</evidence>
<dbReference type="InterPro" id="IPR013216">
    <property type="entry name" value="Methyltransf_11"/>
</dbReference>
<dbReference type="GO" id="GO:0032259">
    <property type="term" value="P:methylation"/>
    <property type="evidence" value="ECO:0007669"/>
    <property type="project" value="UniProtKB-KW"/>
</dbReference>
<organism evidence="2 3">
    <name type="scientific">Svornostia abyssi</name>
    <dbReference type="NCBI Taxonomy" id="2898438"/>
    <lineage>
        <taxon>Bacteria</taxon>
        <taxon>Bacillati</taxon>
        <taxon>Actinomycetota</taxon>
        <taxon>Thermoleophilia</taxon>
        <taxon>Solirubrobacterales</taxon>
        <taxon>Baekduiaceae</taxon>
        <taxon>Svornostia</taxon>
    </lineage>
</organism>
<name>A0ABY5PJT1_9ACTN</name>
<reference evidence="3" key="1">
    <citation type="submission" date="2021-11" db="EMBL/GenBank/DDBJ databases">
        <title>Cultivation dependent microbiological survey of springs from the worlds oldest radium mine currently devoted to the extraction of radon-saturated water.</title>
        <authorList>
            <person name="Kapinusova G."/>
            <person name="Smrhova T."/>
            <person name="Strejcek M."/>
            <person name="Suman J."/>
            <person name="Jani K."/>
            <person name="Pajer P."/>
            <person name="Uhlik O."/>
        </authorList>
    </citation>
    <scope>NUCLEOTIDE SEQUENCE [LARGE SCALE GENOMIC DNA]</scope>
    <source>
        <strain evidence="3">J379</strain>
    </source>
</reference>
<dbReference type="RefSeq" id="WP_353865384.1">
    <property type="nucleotide sequence ID" value="NZ_CP088295.1"/>
</dbReference>
<accession>A0ABY5PJT1</accession>
<evidence type="ECO:0000313" key="3">
    <source>
        <dbReference type="Proteomes" id="UP001058860"/>
    </source>
</evidence>
<dbReference type="SUPFAM" id="SSF53335">
    <property type="entry name" value="S-adenosyl-L-methionine-dependent methyltransferases"/>
    <property type="match status" value="1"/>
</dbReference>
<dbReference type="PANTHER" id="PTHR43591:SF24">
    <property type="entry name" value="2-METHOXY-6-POLYPRENYL-1,4-BENZOQUINOL METHYLASE, MITOCHONDRIAL"/>
    <property type="match status" value="1"/>
</dbReference>
<dbReference type="Gene3D" id="3.40.50.150">
    <property type="entry name" value="Vaccinia Virus protein VP39"/>
    <property type="match status" value="1"/>
</dbReference>
<gene>
    <name evidence="2" type="ORF">LRS13_05095</name>
</gene>
<sequence length="274" mass="29942">MPTATTTPDAVTALKDQHRATWADGDYAAVAEHIIDAPAEAIVNGVALRGRDTLDVATGTGNLALAAARAGARVSALDLVPDLLERAKERARAEDLDIAWTVGDAEALPYEDAQFDVVTSVFGVQFVPRAAVVASELRRVCRPDGRIALVNWTADGLIGRLFSVMGRYMPTPPAFVTPPPRWGDEAFLRELFAGDDVQITRGTNAFRFPDLETYMTFFEENYGPTKRAKERLTGEGTWDDLRGELADLYRELNQATDGTLHIDSDFFRVVVAPS</sequence>
<dbReference type="Pfam" id="PF08241">
    <property type="entry name" value="Methyltransf_11"/>
    <property type="match status" value="1"/>
</dbReference>
<evidence type="ECO:0000313" key="2">
    <source>
        <dbReference type="EMBL" id="UUY04906.1"/>
    </source>
</evidence>
<keyword evidence="3" id="KW-1185">Reference proteome</keyword>